<dbReference type="STRING" id="35525.A0A164DXE7"/>
<feature type="non-terminal residue" evidence="8">
    <location>
        <position position="76"/>
    </location>
</feature>
<feature type="non-terminal residue" evidence="8">
    <location>
        <position position="1"/>
    </location>
</feature>
<dbReference type="Pfam" id="PF00005">
    <property type="entry name" value="ABC_tran"/>
    <property type="match status" value="1"/>
</dbReference>
<evidence type="ECO:0000313" key="8">
    <source>
        <dbReference type="EMBL" id="KZR96207.1"/>
    </source>
</evidence>
<dbReference type="InterPro" id="IPR003439">
    <property type="entry name" value="ABC_transporter-like_ATP-bd"/>
</dbReference>
<dbReference type="AlphaFoldDB" id="A0A164DXE7"/>
<dbReference type="GO" id="GO:0005886">
    <property type="term" value="C:plasma membrane"/>
    <property type="evidence" value="ECO:0007669"/>
    <property type="project" value="TreeGrafter"/>
</dbReference>
<keyword evidence="4" id="KW-0812">Transmembrane</keyword>
<comment type="caution">
    <text evidence="8">The sequence shown here is derived from an EMBL/GenBank/DDBJ whole genome shotgun (WGS) entry which is preliminary data.</text>
</comment>
<keyword evidence="9" id="KW-1185">Reference proteome</keyword>
<evidence type="ECO:0000313" key="9">
    <source>
        <dbReference type="Proteomes" id="UP000076858"/>
    </source>
</evidence>
<proteinExistence type="inferred from homology"/>
<dbReference type="Gene3D" id="3.40.50.300">
    <property type="entry name" value="P-loop containing nucleotide triphosphate hydrolases"/>
    <property type="match status" value="1"/>
</dbReference>
<sequence>VTIYDEFILNQFYLTLWDSLFLGKKAKNILHQMSGTFKSGQLTAILGPSGAGKSSLMNILSGLKTKGVDGRIEISG</sequence>
<dbReference type="Proteomes" id="UP000076858">
    <property type="component" value="Unassembled WGS sequence"/>
</dbReference>
<dbReference type="InterPro" id="IPR050352">
    <property type="entry name" value="ABCG_transporters"/>
</dbReference>
<dbReference type="SUPFAM" id="SSF52540">
    <property type="entry name" value="P-loop containing nucleoside triphosphate hydrolases"/>
    <property type="match status" value="1"/>
</dbReference>
<dbReference type="GO" id="GO:0042626">
    <property type="term" value="F:ATPase-coupled transmembrane transporter activity"/>
    <property type="evidence" value="ECO:0007669"/>
    <property type="project" value="TreeGrafter"/>
</dbReference>
<evidence type="ECO:0000256" key="5">
    <source>
        <dbReference type="ARBA" id="ARBA00022989"/>
    </source>
</evidence>
<evidence type="ECO:0000256" key="2">
    <source>
        <dbReference type="ARBA" id="ARBA00005814"/>
    </source>
</evidence>
<evidence type="ECO:0000256" key="6">
    <source>
        <dbReference type="ARBA" id="ARBA00023136"/>
    </source>
</evidence>
<dbReference type="EMBL" id="LRGB01025718">
    <property type="protein sequence ID" value="KZR96207.1"/>
    <property type="molecule type" value="Genomic_DNA"/>
</dbReference>
<organism evidence="8 9">
    <name type="scientific">Daphnia magna</name>
    <dbReference type="NCBI Taxonomy" id="35525"/>
    <lineage>
        <taxon>Eukaryota</taxon>
        <taxon>Metazoa</taxon>
        <taxon>Ecdysozoa</taxon>
        <taxon>Arthropoda</taxon>
        <taxon>Crustacea</taxon>
        <taxon>Branchiopoda</taxon>
        <taxon>Diplostraca</taxon>
        <taxon>Cladocera</taxon>
        <taxon>Anomopoda</taxon>
        <taxon>Daphniidae</taxon>
        <taxon>Daphnia</taxon>
    </lineage>
</organism>
<gene>
    <name evidence="8" type="ORF">APZ42_009591</name>
</gene>
<dbReference type="InterPro" id="IPR027417">
    <property type="entry name" value="P-loop_NTPase"/>
</dbReference>
<evidence type="ECO:0000256" key="3">
    <source>
        <dbReference type="ARBA" id="ARBA00022448"/>
    </source>
</evidence>
<comment type="subcellular location">
    <subcellularLocation>
        <location evidence="1">Membrane</location>
        <topology evidence="1">Multi-pass membrane protein</topology>
    </subcellularLocation>
</comment>
<dbReference type="PANTHER" id="PTHR48041">
    <property type="entry name" value="ABC TRANSPORTER G FAMILY MEMBER 28"/>
    <property type="match status" value="1"/>
</dbReference>
<dbReference type="GO" id="GO:0016887">
    <property type="term" value="F:ATP hydrolysis activity"/>
    <property type="evidence" value="ECO:0007669"/>
    <property type="project" value="InterPro"/>
</dbReference>
<evidence type="ECO:0000256" key="1">
    <source>
        <dbReference type="ARBA" id="ARBA00004141"/>
    </source>
</evidence>
<evidence type="ECO:0000259" key="7">
    <source>
        <dbReference type="Pfam" id="PF00005"/>
    </source>
</evidence>
<dbReference type="GO" id="GO:0005524">
    <property type="term" value="F:ATP binding"/>
    <property type="evidence" value="ECO:0007669"/>
    <property type="project" value="InterPro"/>
</dbReference>
<feature type="domain" description="ABC transporter" evidence="7">
    <location>
        <begin position="30"/>
        <end position="75"/>
    </location>
</feature>
<keyword evidence="5" id="KW-1133">Transmembrane helix</keyword>
<keyword evidence="6" id="KW-0472">Membrane</keyword>
<protein>
    <submittedName>
        <fullName evidence="8">Putative ABC protein, subfamily ABCG</fullName>
    </submittedName>
</protein>
<comment type="similarity">
    <text evidence="2">Belongs to the ABC transporter superfamily. ABCG family. Eye pigment precursor importer (TC 3.A.1.204) subfamily.</text>
</comment>
<accession>A0A164DXE7</accession>
<name>A0A164DXE7_9CRUS</name>
<reference evidence="8 9" key="1">
    <citation type="submission" date="2016-03" db="EMBL/GenBank/DDBJ databases">
        <title>EvidentialGene: Evidence-directed Construction of Genes on Genomes.</title>
        <authorList>
            <person name="Gilbert D.G."/>
            <person name="Choi J.-H."/>
            <person name="Mockaitis K."/>
            <person name="Colbourne J."/>
            <person name="Pfrender M."/>
        </authorList>
    </citation>
    <scope>NUCLEOTIDE SEQUENCE [LARGE SCALE GENOMIC DNA]</scope>
    <source>
        <strain evidence="8 9">Xinb3</strain>
        <tissue evidence="8">Complete organism</tissue>
    </source>
</reference>
<evidence type="ECO:0000256" key="4">
    <source>
        <dbReference type="ARBA" id="ARBA00022692"/>
    </source>
</evidence>
<keyword evidence="3" id="KW-0813">Transport</keyword>
<dbReference type="PANTHER" id="PTHR48041:SF78">
    <property type="entry name" value="ABC TRANSPORTER EXPRESSED IN TRACHEA, ISOFORM A"/>
    <property type="match status" value="1"/>
</dbReference>